<keyword evidence="1" id="KW-0472">Membrane</keyword>
<name>A0A2I8VNN5_9EURY</name>
<evidence type="ECO:0000256" key="1">
    <source>
        <dbReference type="SAM" id="Phobius"/>
    </source>
</evidence>
<keyword evidence="1" id="KW-0812">Transmembrane</keyword>
<sequence length="76" mass="8189">MPGRYGDIDYPRTTKRGMLLGATLFALGVLGEVVGSALFGPLPAWEHTLFFDLEALGIVLLLLVPFVFGIALPLTE</sequence>
<evidence type="ECO:0008006" key="4">
    <source>
        <dbReference type="Google" id="ProtNLM"/>
    </source>
</evidence>
<protein>
    <recommendedName>
        <fullName evidence="4">Major facilitator superfamily (MFS) profile domain-containing protein</fullName>
    </recommendedName>
</protein>
<keyword evidence="3" id="KW-1185">Reference proteome</keyword>
<evidence type="ECO:0000313" key="2">
    <source>
        <dbReference type="EMBL" id="AUV83505.1"/>
    </source>
</evidence>
<proteinExistence type="predicted"/>
<dbReference type="Pfam" id="PF25259">
    <property type="entry name" value="DUF7860"/>
    <property type="match status" value="1"/>
</dbReference>
<accession>A0A2I8VNN5</accession>
<dbReference type="OrthoDB" id="201415at2157"/>
<dbReference type="GeneID" id="35594264"/>
<dbReference type="AlphaFoldDB" id="A0A2I8VNN5"/>
<dbReference type="KEGG" id="srub:C2R22_19190"/>
<dbReference type="InterPro" id="IPR057182">
    <property type="entry name" value="DUF7860"/>
</dbReference>
<organism evidence="2 3">
    <name type="scientific">Salinigranum rubrum</name>
    <dbReference type="NCBI Taxonomy" id="755307"/>
    <lineage>
        <taxon>Archaea</taxon>
        <taxon>Methanobacteriati</taxon>
        <taxon>Methanobacteriota</taxon>
        <taxon>Stenosarchaea group</taxon>
        <taxon>Halobacteria</taxon>
        <taxon>Halobacteriales</taxon>
        <taxon>Haloferacaceae</taxon>
        <taxon>Salinigranum</taxon>
    </lineage>
</organism>
<dbReference type="EMBL" id="CP026309">
    <property type="protein sequence ID" value="AUV83505.1"/>
    <property type="molecule type" value="Genomic_DNA"/>
</dbReference>
<dbReference type="Proteomes" id="UP000236584">
    <property type="component" value="Chromosome"/>
</dbReference>
<feature type="transmembrane region" description="Helical" evidence="1">
    <location>
        <begin position="55"/>
        <end position="74"/>
    </location>
</feature>
<evidence type="ECO:0000313" key="3">
    <source>
        <dbReference type="Proteomes" id="UP000236584"/>
    </source>
</evidence>
<keyword evidence="1" id="KW-1133">Transmembrane helix</keyword>
<gene>
    <name evidence="2" type="ORF">C2R22_19190</name>
</gene>
<dbReference type="RefSeq" id="WP_103427194.1">
    <property type="nucleotide sequence ID" value="NZ_CP026309.1"/>
</dbReference>
<reference evidence="2 3" key="1">
    <citation type="submission" date="2018-01" db="EMBL/GenBank/DDBJ databases">
        <title>Complete genome sequence of Salinigranum rubrum GX10T, an extremely halophilic archaeon isolated from a marine solar saltern.</title>
        <authorList>
            <person name="Han S."/>
        </authorList>
    </citation>
    <scope>NUCLEOTIDE SEQUENCE [LARGE SCALE GENOMIC DNA]</scope>
    <source>
        <strain evidence="2 3">GX10</strain>
    </source>
</reference>